<dbReference type="OrthoDB" id="5365239at2"/>
<dbReference type="InterPro" id="IPR023614">
    <property type="entry name" value="Porin_dom_sf"/>
</dbReference>
<feature type="chain" id="PRO_5007281616" evidence="1">
    <location>
        <begin position="24"/>
        <end position="390"/>
    </location>
</feature>
<proteinExistence type="predicted"/>
<dbReference type="Proteomes" id="UP000069632">
    <property type="component" value="Unassembled WGS sequence"/>
</dbReference>
<accession>A0A128ERU2</accession>
<gene>
    <name evidence="2" type="primary">porA</name>
    <name evidence="2" type="ORF">ERS672216_00968</name>
</gene>
<sequence length="390" mass="42565">MKLVKLSLVAAMAAGVFATTASAVPLEEAIKNVDVSGYTRLRYTSDDKDSTKNNSEWNFKGVVNVKTQIDDNFFAVVGVRYDDTDTAQSTSGVNGNKAASNPSKFEISQAYFGYNIGNTSVMLGRQVVGAFFTDDMFGDGIKVVNSDIQGLTLAALYMDALEDDGDISTLDLGAVAGKKTTDHNLYGVAAIGSYDPVSFQLWYAVLEDVTDLFAIEAAVNFDVTEDIALGLKAQYGFSDFDGDFKAALPVADDADIYGVEASTSLFGLDFTAGYVDFSTDKDKASLVSFEDQGSFISPGEELLDYTLFFGENDYFFATAAYTIPNTGVMLGIDYLDGENKTTAGKKDMKETVYRVEYAATKKLKFKTWYSQVKDGDDDNNRFRFEAKYSF</sequence>
<name>A0A128ERU2_9BACT</name>
<evidence type="ECO:0000313" key="2">
    <source>
        <dbReference type="EMBL" id="CZE47578.1"/>
    </source>
</evidence>
<keyword evidence="1" id="KW-0732">Signal</keyword>
<protein>
    <submittedName>
        <fullName evidence="2">Major outer membrane protein</fullName>
    </submittedName>
</protein>
<evidence type="ECO:0000313" key="3">
    <source>
        <dbReference type="Proteomes" id="UP000069632"/>
    </source>
</evidence>
<dbReference type="AlphaFoldDB" id="A0A128ERU2"/>
<reference evidence="2 3" key="1">
    <citation type="submission" date="2016-02" db="EMBL/GenBank/DDBJ databases">
        <authorList>
            <consortium name="Pathogen Informatics"/>
        </authorList>
    </citation>
    <scope>NUCLEOTIDE SEQUENCE [LARGE SCALE GENOMIC DNA]</scope>
    <source>
        <strain evidence="2 3">RC20</strain>
    </source>
</reference>
<organism evidence="2 3">
    <name type="scientific">Campylobacter geochelonis</name>
    <dbReference type="NCBI Taxonomy" id="1780362"/>
    <lineage>
        <taxon>Bacteria</taxon>
        <taxon>Pseudomonadati</taxon>
        <taxon>Campylobacterota</taxon>
        <taxon>Epsilonproteobacteria</taxon>
        <taxon>Campylobacterales</taxon>
        <taxon>Campylobacteraceae</taxon>
        <taxon>Campylobacter</taxon>
    </lineage>
</organism>
<dbReference type="InterPro" id="IPR008439">
    <property type="entry name" value="Campylo_MOMP"/>
</dbReference>
<evidence type="ECO:0000256" key="1">
    <source>
        <dbReference type="SAM" id="SignalP"/>
    </source>
</evidence>
<keyword evidence="3" id="KW-1185">Reference proteome</keyword>
<dbReference type="Gene3D" id="2.40.160.10">
    <property type="entry name" value="Porin"/>
    <property type="match status" value="1"/>
</dbReference>
<feature type="signal peptide" evidence="1">
    <location>
        <begin position="1"/>
        <end position="23"/>
    </location>
</feature>
<dbReference type="EMBL" id="FIZP01000003">
    <property type="protein sequence ID" value="CZE47578.1"/>
    <property type="molecule type" value="Genomic_DNA"/>
</dbReference>
<dbReference type="RefSeq" id="WP_075494735.1">
    <property type="nucleotide sequence ID" value="NZ_CP053844.1"/>
</dbReference>
<dbReference type="Pfam" id="PF05538">
    <property type="entry name" value="Campylo_MOMP"/>
    <property type="match status" value="1"/>
</dbReference>
<dbReference type="SUPFAM" id="SSF56935">
    <property type="entry name" value="Porins"/>
    <property type="match status" value="1"/>
</dbReference>